<organism evidence="1">
    <name type="scientific">Arion vulgaris</name>
    <dbReference type="NCBI Taxonomy" id="1028688"/>
    <lineage>
        <taxon>Eukaryota</taxon>
        <taxon>Metazoa</taxon>
        <taxon>Spiralia</taxon>
        <taxon>Lophotrochozoa</taxon>
        <taxon>Mollusca</taxon>
        <taxon>Gastropoda</taxon>
        <taxon>Heterobranchia</taxon>
        <taxon>Euthyneura</taxon>
        <taxon>Panpulmonata</taxon>
        <taxon>Eupulmonata</taxon>
        <taxon>Stylommatophora</taxon>
        <taxon>Helicina</taxon>
        <taxon>Arionoidea</taxon>
        <taxon>Arionidae</taxon>
        <taxon>Arion</taxon>
    </lineage>
</organism>
<reference evidence="1" key="1">
    <citation type="submission" date="2014-12" db="EMBL/GenBank/DDBJ databases">
        <title>Insight into the proteome of Arion vulgaris.</title>
        <authorList>
            <person name="Aradska J."/>
            <person name="Bulat T."/>
            <person name="Smidak R."/>
            <person name="Sarate P."/>
            <person name="Gangsoo J."/>
            <person name="Sialana F."/>
            <person name="Bilban M."/>
            <person name="Lubec G."/>
        </authorList>
    </citation>
    <scope>NUCLEOTIDE SEQUENCE</scope>
    <source>
        <tissue evidence="1">Skin</tissue>
    </source>
</reference>
<dbReference type="EMBL" id="HACG01046867">
    <property type="protein sequence ID" value="CEK93732.1"/>
    <property type="molecule type" value="Transcribed_RNA"/>
</dbReference>
<protein>
    <submittedName>
        <fullName evidence="1">Uncharacterized protein</fullName>
    </submittedName>
</protein>
<feature type="non-terminal residue" evidence="1">
    <location>
        <position position="1"/>
    </location>
</feature>
<dbReference type="AlphaFoldDB" id="A0A0B7BLF3"/>
<proteinExistence type="predicted"/>
<evidence type="ECO:0000313" key="1">
    <source>
        <dbReference type="EMBL" id="CEK93732.1"/>
    </source>
</evidence>
<sequence length="53" mass="5952">VERQFIIVAARLQNNVSCYFVPTSMCNSSMFSVELTGVYLSKETNPPSSITYQ</sequence>
<name>A0A0B7BLF3_9EUPU</name>
<gene>
    <name evidence="1" type="primary">ORF197011</name>
</gene>
<accession>A0A0B7BLF3</accession>